<evidence type="ECO:0000259" key="1">
    <source>
        <dbReference type="Pfam" id="PF13643"/>
    </source>
</evidence>
<accession>A0A2R8A693</accession>
<keyword evidence="3" id="KW-1185">Reference proteome</keyword>
<protein>
    <recommendedName>
        <fullName evidence="1">DUF4145 domain-containing protein</fullName>
    </recommendedName>
</protein>
<sequence length="255" mass="29113">MAINREIWQKYVQEDFPNSYPCPRCNKGQVRRGATPIALLEPHHSSREQGREEWDPEWICKRFTTMLVCDNATCGEVISVSGHVSVDYIEYFDDYGVPEGGGYHVWLEPVSMFPAPPIFPISRQLPAQVKKELKLAFQLFWTDLSASTSRLRTSLERVLDEQGVARSKPDKKGKPQRLSLFERIDVFEKTKKDSDTAESMNALRIVGNLGTHGDEVVEGDYFDLLDIYEDALAEIYEQKTARLKAKKQALIALKK</sequence>
<dbReference type="Pfam" id="PF13643">
    <property type="entry name" value="DUF4145"/>
    <property type="match status" value="1"/>
</dbReference>
<name>A0A2R8A693_9RHOB</name>
<dbReference type="OrthoDB" id="4558460at2"/>
<proteinExistence type="predicted"/>
<evidence type="ECO:0000313" key="2">
    <source>
        <dbReference type="EMBL" id="SPF27767.1"/>
    </source>
</evidence>
<gene>
    <name evidence="2" type="ORF">POI8812_00060</name>
</gene>
<organism evidence="2 3">
    <name type="scientific">Pontivivens insulae</name>
    <dbReference type="NCBI Taxonomy" id="1639689"/>
    <lineage>
        <taxon>Bacteria</taxon>
        <taxon>Pseudomonadati</taxon>
        <taxon>Pseudomonadota</taxon>
        <taxon>Alphaproteobacteria</taxon>
        <taxon>Rhodobacterales</taxon>
        <taxon>Paracoccaceae</taxon>
        <taxon>Pontivivens</taxon>
    </lineage>
</organism>
<dbReference type="AlphaFoldDB" id="A0A2R8A693"/>
<dbReference type="RefSeq" id="WP_146186087.1">
    <property type="nucleotide sequence ID" value="NZ_OMKW01000001.1"/>
</dbReference>
<reference evidence="2 3" key="1">
    <citation type="submission" date="2018-03" db="EMBL/GenBank/DDBJ databases">
        <authorList>
            <person name="Keele B.F."/>
        </authorList>
    </citation>
    <scope>NUCLEOTIDE SEQUENCE [LARGE SCALE GENOMIC DNA]</scope>
    <source>
        <strain evidence="2 3">CeCT 8812</strain>
    </source>
</reference>
<dbReference type="Proteomes" id="UP000244932">
    <property type="component" value="Unassembled WGS sequence"/>
</dbReference>
<evidence type="ECO:0000313" key="3">
    <source>
        <dbReference type="Proteomes" id="UP000244932"/>
    </source>
</evidence>
<dbReference type="EMBL" id="OMKW01000001">
    <property type="protein sequence ID" value="SPF27767.1"/>
    <property type="molecule type" value="Genomic_DNA"/>
</dbReference>
<dbReference type="InterPro" id="IPR025285">
    <property type="entry name" value="DUF4145"/>
</dbReference>
<feature type="domain" description="DUF4145" evidence="1">
    <location>
        <begin position="136"/>
        <end position="228"/>
    </location>
</feature>